<comment type="caution">
    <text evidence="1">The sequence shown here is derived from an EMBL/GenBank/DDBJ whole genome shotgun (WGS) entry which is preliminary data.</text>
</comment>
<gene>
    <name evidence="1" type="ORF">XBKB1_4140063</name>
</gene>
<dbReference type="EMBL" id="CBSZ010000351">
    <property type="protein sequence ID" value="CDH25635.1"/>
    <property type="molecule type" value="Genomic_DNA"/>
</dbReference>
<dbReference type="AlphaFoldDB" id="A0A077PMU1"/>
<dbReference type="HOGENOM" id="CLU_2995700_0_0_6"/>
<reference evidence="1" key="1">
    <citation type="submission" date="2013-07" db="EMBL/GenBank/DDBJ databases">
        <title>Sub-species coevolution in mutualistic symbiosis.</title>
        <authorList>
            <person name="Murfin K."/>
            <person name="Klassen J."/>
            <person name="Lee M."/>
            <person name="Forst S."/>
            <person name="Stock P."/>
            <person name="Goodrich-Blair H."/>
        </authorList>
    </citation>
    <scope>NUCLEOTIDE SEQUENCE [LARGE SCALE GENOMIC DNA]</scope>
    <source>
        <strain evidence="1">Kraussei Becker Underwood</strain>
    </source>
</reference>
<evidence type="ECO:0000313" key="1">
    <source>
        <dbReference type="EMBL" id="CDH25635.1"/>
    </source>
</evidence>
<name>A0A077PMU1_XENBV</name>
<organism evidence="1 2">
    <name type="scientific">Xenorhabdus bovienii str. kraussei Becker Underwood</name>
    <dbReference type="NCBI Taxonomy" id="1398204"/>
    <lineage>
        <taxon>Bacteria</taxon>
        <taxon>Pseudomonadati</taxon>
        <taxon>Pseudomonadota</taxon>
        <taxon>Gammaproteobacteria</taxon>
        <taxon>Enterobacterales</taxon>
        <taxon>Morganellaceae</taxon>
        <taxon>Xenorhabdus</taxon>
    </lineage>
</organism>
<evidence type="ECO:0000313" key="2">
    <source>
        <dbReference type="Proteomes" id="UP000028493"/>
    </source>
</evidence>
<protein>
    <submittedName>
        <fullName evidence="1">Uncharacterized protein</fullName>
    </submittedName>
</protein>
<accession>A0A077PMU1</accession>
<dbReference type="Proteomes" id="UP000028493">
    <property type="component" value="Unassembled WGS sequence"/>
</dbReference>
<proteinExistence type="predicted"/>
<sequence>MKLLCIVNIRLSGKNALISTEKKLKQFEKLSKKSFACGEDALQALRDFEAECQFIGI</sequence>